<organism evidence="2 3">
    <name type="scientific">Robbsia betulipollinis</name>
    <dbReference type="NCBI Taxonomy" id="2981849"/>
    <lineage>
        <taxon>Bacteria</taxon>
        <taxon>Pseudomonadati</taxon>
        <taxon>Pseudomonadota</taxon>
        <taxon>Betaproteobacteria</taxon>
        <taxon>Burkholderiales</taxon>
        <taxon>Burkholderiaceae</taxon>
        <taxon>Robbsia</taxon>
    </lineage>
</organism>
<evidence type="ECO:0000313" key="3">
    <source>
        <dbReference type="Proteomes" id="UP001082899"/>
    </source>
</evidence>
<dbReference type="RefSeq" id="WP_267845482.1">
    <property type="nucleotide sequence ID" value="NZ_JAPMXC010000001.1"/>
</dbReference>
<sequence>MAAPASDRCLWQSAGQHIAVSRTNNGTILRHRNEEGTRELLRVNAHLGDVRFGKAFDLRYTMSSGREASMSCVLPPDWAAKERHPAVMFVYPGIERKTAVGEPHLVDGPYFIYNKHLFAAHGYVVLEPDLPFDENAGGDFIDSLAGVANLIALHEQVDPRCRYKNTDQVAFRFAQMCEHSFHLPGPPWQDPASYIRNSPSFLAENFEAPLLLMHGDLDYISIAQSEAMFMALTGLKKPVEFVRYLGEDHVYVSAPNIRDAFSRIVTWRDRHGSM</sequence>
<keyword evidence="3" id="KW-1185">Reference proteome</keyword>
<dbReference type="InterPro" id="IPR029058">
    <property type="entry name" value="AB_hydrolase_fold"/>
</dbReference>
<comment type="caution">
    <text evidence="2">The sequence shown here is derived from an EMBL/GenBank/DDBJ whole genome shotgun (WGS) entry which is preliminary data.</text>
</comment>
<dbReference type="EMBL" id="JAPMXC010000001">
    <property type="protein sequence ID" value="MCY0386188.1"/>
    <property type="molecule type" value="Genomic_DNA"/>
</dbReference>
<dbReference type="SUPFAM" id="SSF53474">
    <property type="entry name" value="alpha/beta-Hydrolases"/>
    <property type="match status" value="1"/>
</dbReference>
<dbReference type="Proteomes" id="UP001082899">
    <property type="component" value="Unassembled WGS sequence"/>
</dbReference>
<gene>
    <name evidence="2" type="ORF">OVY01_02780</name>
</gene>
<reference evidence="2" key="1">
    <citation type="submission" date="2022-11" db="EMBL/GenBank/DDBJ databases">
        <title>Robbsia betulipollinis sp. nov., isolated from pollen of birch (Betula pendula).</title>
        <authorList>
            <person name="Shi H."/>
            <person name="Ambika Manirajan B."/>
            <person name="Ratering S."/>
            <person name="Geissler-Plaum R."/>
            <person name="Schnell S."/>
        </authorList>
    </citation>
    <scope>NUCLEOTIDE SEQUENCE</scope>
    <source>
        <strain evidence="2">Bb-Pol-6</strain>
    </source>
</reference>
<dbReference type="Gene3D" id="3.40.50.1820">
    <property type="entry name" value="alpha/beta hydrolase"/>
    <property type="match status" value="2"/>
</dbReference>
<accession>A0ABT3ZI24</accession>
<name>A0ABT3ZI24_9BURK</name>
<dbReference type="Pfam" id="PF00326">
    <property type="entry name" value="Peptidase_S9"/>
    <property type="match status" value="1"/>
</dbReference>
<proteinExistence type="predicted"/>
<dbReference type="InterPro" id="IPR001375">
    <property type="entry name" value="Peptidase_S9_cat"/>
</dbReference>
<evidence type="ECO:0000259" key="1">
    <source>
        <dbReference type="Pfam" id="PF00326"/>
    </source>
</evidence>
<evidence type="ECO:0000313" key="2">
    <source>
        <dbReference type="EMBL" id="MCY0386188.1"/>
    </source>
</evidence>
<protein>
    <submittedName>
        <fullName evidence="2">Prolyl oligopeptidase family serine peptidase</fullName>
    </submittedName>
</protein>
<feature type="domain" description="Peptidase S9 prolyl oligopeptidase catalytic" evidence="1">
    <location>
        <begin position="185"/>
        <end position="271"/>
    </location>
</feature>